<organism evidence="3 4">
    <name type="scientific">Chryseobacterium kwangjuense</name>
    <dbReference type="NCBI Taxonomy" id="267125"/>
    <lineage>
        <taxon>Bacteria</taxon>
        <taxon>Pseudomonadati</taxon>
        <taxon>Bacteroidota</taxon>
        <taxon>Flavobacteriia</taxon>
        <taxon>Flavobacteriales</taxon>
        <taxon>Weeksellaceae</taxon>
        <taxon>Chryseobacterium group</taxon>
        <taxon>Chryseobacterium</taxon>
    </lineage>
</organism>
<gene>
    <name evidence="3" type="ORF">AU378_00950</name>
</gene>
<dbReference type="PANTHER" id="PTHR30441">
    <property type="entry name" value="DUF748 DOMAIN-CONTAINING PROTEIN"/>
    <property type="match status" value="1"/>
</dbReference>
<keyword evidence="2" id="KW-0472">Membrane</keyword>
<dbReference type="EMBL" id="LPUR01000001">
    <property type="protein sequence ID" value="KXH84359.1"/>
    <property type="molecule type" value="Genomic_DNA"/>
</dbReference>
<feature type="transmembrane region" description="Helical" evidence="2">
    <location>
        <begin position="20"/>
        <end position="41"/>
    </location>
</feature>
<dbReference type="GO" id="GO:0090313">
    <property type="term" value="P:regulation of protein targeting to membrane"/>
    <property type="evidence" value="ECO:0007669"/>
    <property type="project" value="TreeGrafter"/>
</dbReference>
<reference evidence="4" key="1">
    <citation type="submission" date="2015-12" db="EMBL/GenBank/DDBJ databases">
        <title>Genome sequence of a biocontrol rhizobacterium Chryseobacterium kwangjuense strain KJ1R5 isolated from pepper (Capsicum annuum L.).</title>
        <authorList>
            <person name="Jeong J.-J."/>
            <person name="Park H."/>
            <person name="Mannaa M."/>
            <person name="Sang M.K."/>
            <person name="Choi I.-G."/>
            <person name="Kim K.D."/>
        </authorList>
    </citation>
    <scope>NUCLEOTIDE SEQUENCE [LARGE SCALE GENOMIC DNA]</scope>
    <source>
        <strain evidence="4">KJ1R5</strain>
    </source>
</reference>
<evidence type="ECO:0000256" key="2">
    <source>
        <dbReference type="SAM" id="Phobius"/>
    </source>
</evidence>
<proteinExistence type="predicted"/>
<dbReference type="PANTHER" id="PTHR30441:SF8">
    <property type="entry name" value="DUF748 DOMAIN-CONTAINING PROTEIN"/>
    <property type="match status" value="1"/>
</dbReference>
<feature type="region of interest" description="Disordered" evidence="1">
    <location>
        <begin position="932"/>
        <end position="971"/>
    </location>
</feature>
<evidence type="ECO:0000313" key="4">
    <source>
        <dbReference type="Proteomes" id="UP000070513"/>
    </source>
</evidence>
<protein>
    <submittedName>
        <fullName evidence="3">Membrane assembly protein AsmA</fullName>
    </submittedName>
</protein>
<dbReference type="InterPro" id="IPR052894">
    <property type="entry name" value="AsmA-related"/>
</dbReference>
<evidence type="ECO:0000256" key="1">
    <source>
        <dbReference type="SAM" id="MobiDB-lite"/>
    </source>
</evidence>
<name>A0A135WHG8_9FLAO</name>
<keyword evidence="2" id="KW-1133">Transmembrane helix</keyword>
<comment type="caution">
    <text evidence="3">The sequence shown here is derived from an EMBL/GenBank/DDBJ whole genome shotgun (WGS) entry which is preliminary data.</text>
</comment>
<dbReference type="GO" id="GO:0005886">
    <property type="term" value="C:plasma membrane"/>
    <property type="evidence" value="ECO:0007669"/>
    <property type="project" value="TreeGrafter"/>
</dbReference>
<reference evidence="3 4" key="2">
    <citation type="journal article" date="2016" name="Genome Announc.">
        <title>Draft Genome Sequence of a Biocontrol Rhizobacterium, Chryseobacterium kwangjuense Strain KJ1R5, Isolated from Pepper (Capsicum annuum).</title>
        <authorList>
            <person name="Jeong J.J."/>
            <person name="Park H."/>
            <person name="Park B.H."/>
            <person name="Mannaa M."/>
            <person name="Sang M.K."/>
            <person name="Choi I.G."/>
            <person name="Kim K.D."/>
        </authorList>
    </citation>
    <scope>NUCLEOTIDE SEQUENCE [LARGE SCALE GENOMIC DNA]</scope>
    <source>
        <strain evidence="3 4">KJ1R5</strain>
    </source>
</reference>
<accession>A0A135WHG8</accession>
<dbReference type="AlphaFoldDB" id="A0A135WHG8"/>
<sequence>MYNQNYGFMEKFKKIILKILKWTGISIAAILFLMFIIPILFPGTISEQVKIFANKHLAGKLDYKKTHLTFFRHFPSLTVSVDDLVLQGSRPFQNDTLLAAKEVAVGINLKNLIFNHEVKIDEIYVTDANANVFVNTKGEANYNVYVSKPSGKPKDTAETGASIKLDLIRLKNWNIRYNDHSARVLVDAKGLNYTGKGGLSEDIFDLQTNLDIDKVDFSLNRIYYAKQKTLHADLITRINTNALTFVLKKNELRINDLPLKFIGFISILKDGYNMDIKAASEKTTIREMISVLPPQYLDWAKDTKIEGNSDLYFHIKGRFSEPKNIKPRAKVRLLVKNGFVSNGKAPVPMNNLNMDLNVDLPALDTNQLAVNLKTLSFDLGPNNNFRARVKTKGMNEMQVNADIKGAIDLQTLGQALGLKDIDIRGLMDTNIKADGIFSMDKKLFPRTDGYLNLKNGFLKTKYYPNPIQNISLIADISNTDGTFRSLGVQLDPFSFDFEGNPVFVNADLRNFEDLLYKVRAKGVLNVGRIYKVFAKKGFDVSGLIMADLSLNGRQSYAATGQYSKLDNKGTLILKNIKATTEYLPKSFFIKEGNFRFENEKMWFTKFFATYGKSDFALNGYLLNAINYFIERKGTLHGKFGLNSNYILIDEFMALKNGDNTDKSIEVEYAKVENPKSSGVVIIPKNLDVSLDANAKKVTFKGLALNHLKGTASVNSGQVYLKNTSFDIVGSRMNIDARYQDESPLTANYDVSLKVLDFDVQRAYKEIDMVREMATAAKNVKGIVSLDYKLKGDFDKNMNPIYPSLEGGGIVNLRDVEVKNLKMLSAVGDNIGAKAFDNPDMKGVTIETHIKNNLIHVDKFTFKVSILRPSISGTTSFNGLLDLQVRVGLPPGGWIGFPIVVTGTHSKPKIKIFSKTGQGIVDALYNQKSNKVIREEKRAEKKTRRQQRKEKEAQEQKARNAEKKISKELKEK</sequence>
<evidence type="ECO:0000313" key="3">
    <source>
        <dbReference type="EMBL" id="KXH84359.1"/>
    </source>
</evidence>
<dbReference type="Proteomes" id="UP000070513">
    <property type="component" value="Unassembled WGS sequence"/>
</dbReference>
<feature type="compositionally biased region" description="Basic and acidic residues" evidence="1">
    <location>
        <begin position="948"/>
        <end position="971"/>
    </location>
</feature>
<keyword evidence="2" id="KW-0812">Transmembrane</keyword>